<feature type="domain" description="D-isomer specific 2-hydroxyacid dehydrogenase catalytic" evidence="6">
    <location>
        <begin position="34"/>
        <end position="324"/>
    </location>
</feature>
<dbReference type="SUPFAM" id="SSF51735">
    <property type="entry name" value="NAD(P)-binding Rossmann-fold domains"/>
    <property type="match status" value="1"/>
</dbReference>
<dbReference type="InterPro" id="IPR036291">
    <property type="entry name" value="NAD(P)-bd_dom_sf"/>
</dbReference>
<dbReference type="Proteomes" id="UP001317322">
    <property type="component" value="Chromosome"/>
</dbReference>
<evidence type="ECO:0000256" key="4">
    <source>
        <dbReference type="ARBA" id="ARBA00023027"/>
    </source>
</evidence>
<sequence length="340" mass="35701">MNPTYRVGVTADGFLPDGTSRFGDLGLERLTVAGLEWEYLPPLAHELTADALAPYDAILSLGHLGLTRDAAAAAPRLRHLARYGAGYDGIDVPGLAAEGVVVTNTPDAVRRPLALAALTLLLALAHRLPENHRAAAEGRWADRGRYRGPGVVGRTVGIVGLGSVGCEVADLVRPLGMRVLATDRRGDVARAERVGAELVTLDRLAAESDYVVLTAALTPSSHHLVDAGFLAAMRPTAHLVNVGRGGLVDHDALRAALAAGRIAGAGLDVLDPEPPAPDDPLLTREDVVVTPHALCWTEDFTQAVATSAVEAIVDVAQGRRPVHALDASALRHARHARLVP</sequence>
<proteinExistence type="inferred from homology"/>
<dbReference type="Pfam" id="PF02826">
    <property type="entry name" value="2-Hacid_dh_C"/>
    <property type="match status" value="1"/>
</dbReference>
<organism evidence="8 9">
    <name type="scientific">Cellulomonas wangsupingiae</name>
    <dbReference type="NCBI Taxonomy" id="2968085"/>
    <lineage>
        <taxon>Bacteria</taxon>
        <taxon>Bacillati</taxon>
        <taxon>Actinomycetota</taxon>
        <taxon>Actinomycetes</taxon>
        <taxon>Micrococcales</taxon>
        <taxon>Cellulomonadaceae</taxon>
        <taxon>Cellulomonas</taxon>
    </lineage>
</organism>
<dbReference type="RefSeq" id="WP_227566126.1">
    <property type="nucleotide sequence ID" value="NZ_CP101989.1"/>
</dbReference>
<gene>
    <name evidence="8" type="ORF">NP075_15645</name>
</gene>
<dbReference type="PANTHER" id="PTHR42789:SF1">
    <property type="entry name" value="D-ISOMER SPECIFIC 2-HYDROXYACID DEHYDROGENASE FAMILY PROTEIN (AFU_ORTHOLOGUE AFUA_6G10090)"/>
    <property type="match status" value="1"/>
</dbReference>
<keyword evidence="4" id="KW-0520">NAD</keyword>
<dbReference type="Pfam" id="PF00389">
    <property type="entry name" value="2-Hacid_dh"/>
    <property type="match status" value="1"/>
</dbReference>
<name>A0ABY5K272_9CELL</name>
<evidence type="ECO:0000256" key="3">
    <source>
        <dbReference type="ARBA" id="ARBA00023002"/>
    </source>
</evidence>
<dbReference type="InterPro" id="IPR029752">
    <property type="entry name" value="D-isomer_DH_CS1"/>
</dbReference>
<evidence type="ECO:0000313" key="8">
    <source>
        <dbReference type="EMBL" id="UUI64532.1"/>
    </source>
</evidence>
<dbReference type="InterPro" id="IPR006140">
    <property type="entry name" value="D-isomer_DH_NAD-bd"/>
</dbReference>
<evidence type="ECO:0000313" key="9">
    <source>
        <dbReference type="Proteomes" id="UP001317322"/>
    </source>
</evidence>
<evidence type="ECO:0000259" key="7">
    <source>
        <dbReference type="Pfam" id="PF02826"/>
    </source>
</evidence>
<dbReference type="InterPro" id="IPR006139">
    <property type="entry name" value="D-isomer_2_OHA_DH_cat_dom"/>
</dbReference>
<evidence type="ECO:0000259" key="6">
    <source>
        <dbReference type="Pfam" id="PF00389"/>
    </source>
</evidence>
<evidence type="ECO:0000256" key="1">
    <source>
        <dbReference type="ARBA" id="ARBA00005854"/>
    </source>
</evidence>
<evidence type="ECO:0008006" key="10">
    <source>
        <dbReference type="Google" id="ProtNLM"/>
    </source>
</evidence>
<keyword evidence="9" id="KW-1185">Reference proteome</keyword>
<accession>A0ABY5K272</accession>
<dbReference type="EMBL" id="CP101989">
    <property type="protein sequence ID" value="UUI64532.1"/>
    <property type="molecule type" value="Genomic_DNA"/>
</dbReference>
<evidence type="ECO:0000256" key="2">
    <source>
        <dbReference type="ARBA" id="ARBA00022605"/>
    </source>
</evidence>
<reference evidence="8 9" key="1">
    <citation type="submission" date="2022-07" db="EMBL/GenBank/DDBJ databases">
        <title>Novel species in genus cellulomonas.</title>
        <authorList>
            <person name="Ye L."/>
        </authorList>
    </citation>
    <scope>NUCLEOTIDE SEQUENCE [LARGE SCALE GENOMIC DNA]</scope>
    <source>
        <strain evidence="9">zg-Y908</strain>
    </source>
</reference>
<protein>
    <recommendedName>
        <fullName evidence="10">Dehydrogenase</fullName>
    </recommendedName>
</protein>
<keyword evidence="3 5" id="KW-0560">Oxidoreductase</keyword>
<dbReference type="PROSITE" id="PS00065">
    <property type="entry name" value="D_2_HYDROXYACID_DH_1"/>
    <property type="match status" value="1"/>
</dbReference>
<feature type="domain" description="D-isomer specific 2-hydroxyacid dehydrogenase NAD-binding" evidence="7">
    <location>
        <begin position="118"/>
        <end position="292"/>
    </location>
</feature>
<dbReference type="SUPFAM" id="SSF52283">
    <property type="entry name" value="Formate/glycerate dehydrogenase catalytic domain-like"/>
    <property type="match status" value="1"/>
</dbReference>
<dbReference type="InterPro" id="IPR050857">
    <property type="entry name" value="D-2-hydroxyacid_DH"/>
</dbReference>
<dbReference type="Gene3D" id="3.40.50.720">
    <property type="entry name" value="NAD(P)-binding Rossmann-like Domain"/>
    <property type="match status" value="2"/>
</dbReference>
<keyword evidence="2" id="KW-0028">Amino-acid biosynthesis</keyword>
<dbReference type="PANTHER" id="PTHR42789">
    <property type="entry name" value="D-ISOMER SPECIFIC 2-HYDROXYACID DEHYDROGENASE FAMILY PROTEIN (AFU_ORTHOLOGUE AFUA_6G10090)"/>
    <property type="match status" value="1"/>
</dbReference>
<comment type="similarity">
    <text evidence="1 5">Belongs to the D-isomer specific 2-hydroxyacid dehydrogenase family.</text>
</comment>
<evidence type="ECO:0000256" key="5">
    <source>
        <dbReference type="RuleBase" id="RU003719"/>
    </source>
</evidence>